<name>A0A4R6GKU5_9BURK</name>
<keyword evidence="1" id="KW-1133">Transmembrane helix</keyword>
<organism evidence="2 3">
    <name type="scientific">Herminiimonas fonticola</name>
    <dbReference type="NCBI Taxonomy" id="303380"/>
    <lineage>
        <taxon>Bacteria</taxon>
        <taxon>Pseudomonadati</taxon>
        <taxon>Pseudomonadota</taxon>
        <taxon>Betaproteobacteria</taxon>
        <taxon>Burkholderiales</taxon>
        <taxon>Oxalobacteraceae</taxon>
        <taxon>Herminiimonas</taxon>
    </lineage>
</organism>
<dbReference type="RefSeq" id="WP_112991532.1">
    <property type="nucleotide sequence ID" value="NZ_PTLZ01000001.1"/>
</dbReference>
<reference evidence="2 3" key="1">
    <citation type="submission" date="2019-03" db="EMBL/GenBank/DDBJ databases">
        <title>Genomic Encyclopedia of Type Strains, Phase IV (KMG-IV): sequencing the most valuable type-strain genomes for metagenomic binning, comparative biology and taxonomic classification.</title>
        <authorList>
            <person name="Goeker M."/>
        </authorList>
    </citation>
    <scope>NUCLEOTIDE SEQUENCE [LARGE SCALE GENOMIC DNA]</scope>
    <source>
        <strain evidence="2 3">DSM 18555</strain>
    </source>
</reference>
<dbReference type="AlphaFoldDB" id="A0A4R6GKU5"/>
<accession>A0A4R6GKU5</accession>
<sequence>MSINSRPVFCKTRSGFTLVELVMFIVIVSIAVIGVLQVMNVTTSHSADPQLRKQALSVAEALLESVSLAGFTFCDPADPNAESVGSAGECTVPEGVGPEAGNVRPFDNVNDYVTAYGVAQPIAISDVNGAAIPNLNAYTSTITITQQAFNGIPATDSLLITINVNYGADTVRLDAYRTRYAPNLMP</sequence>
<keyword evidence="1" id="KW-0472">Membrane</keyword>
<evidence type="ECO:0000313" key="3">
    <source>
        <dbReference type="Proteomes" id="UP000294737"/>
    </source>
</evidence>
<keyword evidence="1" id="KW-0812">Transmembrane</keyword>
<dbReference type="OrthoDB" id="8759523at2"/>
<evidence type="ECO:0000256" key="1">
    <source>
        <dbReference type="SAM" id="Phobius"/>
    </source>
</evidence>
<evidence type="ECO:0000313" key="2">
    <source>
        <dbReference type="EMBL" id="TDN94845.1"/>
    </source>
</evidence>
<dbReference type="InterPro" id="IPR012902">
    <property type="entry name" value="N_methyl_site"/>
</dbReference>
<dbReference type="PROSITE" id="PS00409">
    <property type="entry name" value="PROKAR_NTER_METHYL"/>
    <property type="match status" value="1"/>
</dbReference>
<dbReference type="EMBL" id="SNWF01000004">
    <property type="protein sequence ID" value="TDN94845.1"/>
    <property type="molecule type" value="Genomic_DNA"/>
</dbReference>
<protein>
    <submittedName>
        <fullName evidence="2">MSHA pilin protein MshD</fullName>
    </submittedName>
</protein>
<dbReference type="Pfam" id="PF07963">
    <property type="entry name" value="N_methyl"/>
    <property type="match status" value="1"/>
</dbReference>
<gene>
    <name evidence="2" type="ORF">EV677_1406</name>
</gene>
<proteinExistence type="predicted"/>
<dbReference type="Proteomes" id="UP000294737">
    <property type="component" value="Unassembled WGS sequence"/>
</dbReference>
<feature type="transmembrane region" description="Helical" evidence="1">
    <location>
        <begin position="21"/>
        <end position="39"/>
    </location>
</feature>
<keyword evidence="3" id="KW-1185">Reference proteome</keyword>
<comment type="caution">
    <text evidence="2">The sequence shown here is derived from an EMBL/GenBank/DDBJ whole genome shotgun (WGS) entry which is preliminary data.</text>
</comment>